<dbReference type="InterPro" id="IPR050479">
    <property type="entry name" value="CYP11_CYP27_families"/>
</dbReference>
<dbReference type="eggNOG" id="KOG0159">
    <property type="taxonomic scope" value="Eukaryota"/>
</dbReference>
<name>T1J6L3_STRMM</name>
<keyword evidence="4 8" id="KW-0479">Metal-binding</keyword>
<evidence type="ECO:0000259" key="9">
    <source>
        <dbReference type="Pfam" id="PF08357"/>
    </source>
</evidence>
<dbReference type="InterPro" id="IPR001128">
    <property type="entry name" value="Cyt_P450"/>
</dbReference>
<protein>
    <recommendedName>
        <fullName evidence="9">SEFIR domain-containing protein</fullName>
    </recommendedName>
</protein>
<dbReference type="Gene3D" id="3.40.50.11530">
    <property type="match status" value="1"/>
</dbReference>
<keyword evidence="6 8" id="KW-0408">Iron</keyword>
<evidence type="ECO:0000256" key="5">
    <source>
        <dbReference type="ARBA" id="ARBA00023002"/>
    </source>
</evidence>
<dbReference type="PRINTS" id="PR00385">
    <property type="entry name" value="P450"/>
</dbReference>
<dbReference type="STRING" id="126957.T1J6L3"/>
<dbReference type="GO" id="GO:0005506">
    <property type="term" value="F:iron ion binding"/>
    <property type="evidence" value="ECO:0007669"/>
    <property type="project" value="InterPro"/>
</dbReference>
<dbReference type="Pfam" id="PF00067">
    <property type="entry name" value="p450"/>
    <property type="match status" value="1"/>
</dbReference>
<reference evidence="10" key="2">
    <citation type="submission" date="2015-02" db="UniProtKB">
        <authorList>
            <consortium name="EnsemblMetazoa"/>
        </authorList>
    </citation>
    <scope>IDENTIFICATION</scope>
</reference>
<dbReference type="InterPro" id="IPR036396">
    <property type="entry name" value="Cyt_P450_sf"/>
</dbReference>
<dbReference type="GO" id="GO:0020037">
    <property type="term" value="F:heme binding"/>
    <property type="evidence" value="ECO:0007669"/>
    <property type="project" value="InterPro"/>
</dbReference>
<dbReference type="InterPro" id="IPR013568">
    <property type="entry name" value="SEFIR_dom"/>
</dbReference>
<dbReference type="PANTHER" id="PTHR24279">
    <property type="entry name" value="CYTOCHROME P450"/>
    <property type="match status" value="1"/>
</dbReference>
<dbReference type="Pfam" id="PF08357">
    <property type="entry name" value="SEFIR"/>
    <property type="match status" value="1"/>
</dbReference>
<dbReference type="InterPro" id="IPR002401">
    <property type="entry name" value="Cyt_P450_E_grp-I"/>
</dbReference>
<dbReference type="Gene3D" id="1.10.630.10">
    <property type="entry name" value="Cytochrome P450"/>
    <property type="match status" value="1"/>
</dbReference>
<comment type="similarity">
    <text evidence="2">Belongs to the cytochrome P450 family.</text>
</comment>
<organism evidence="10 11">
    <name type="scientific">Strigamia maritima</name>
    <name type="common">European centipede</name>
    <name type="synonym">Geophilus maritimus</name>
    <dbReference type="NCBI Taxonomy" id="126957"/>
    <lineage>
        <taxon>Eukaryota</taxon>
        <taxon>Metazoa</taxon>
        <taxon>Ecdysozoa</taxon>
        <taxon>Arthropoda</taxon>
        <taxon>Myriapoda</taxon>
        <taxon>Chilopoda</taxon>
        <taxon>Pleurostigmophora</taxon>
        <taxon>Geophilomorpha</taxon>
        <taxon>Linotaeniidae</taxon>
        <taxon>Strigamia</taxon>
    </lineage>
</organism>
<dbReference type="AlphaFoldDB" id="T1J6L3"/>
<evidence type="ECO:0000256" key="7">
    <source>
        <dbReference type="ARBA" id="ARBA00023033"/>
    </source>
</evidence>
<dbReference type="PRINTS" id="PR00463">
    <property type="entry name" value="EP450I"/>
</dbReference>
<comment type="cofactor">
    <cofactor evidence="1 8">
        <name>heme</name>
        <dbReference type="ChEBI" id="CHEBI:30413"/>
    </cofactor>
</comment>
<keyword evidence="7" id="KW-0503">Monooxygenase</keyword>
<dbReference type="HOGENOM" id="CLU_302806_0_0_1"/>
<reference evidence="11" key="1">
    <citation type="submission" date="2011-05" db="EMBL/GenBank/DDBJ databases">
        <authorList>
            <person name="Richards S.R."/>
            <person name="Qu J."/>
            <person name="Jiang H."/>
            <person name="Jhangiani S.N."/>
            <person name="Agravi P."/>
            <person name="Goodspeed R."/>
            <person name="Gross S."/>
            <person name="Mandapat C."/>
            <person name="Jackson L."/>
            <person name="Mathew T."/>
            <person name="Pu L."/>
            <person name="Thornton R."/>
            <person name="Saada N."/>
            <person name="Wilczek-Boney K.B."/>
            <person name="Lee S."/>
            <person name="Kovar C."/>
            <person name="Wu Y."/>
            <person name="Scherer S.E."/>
            <person name="Worley K.C."/>
            <person name="Muzny D.M."/>
            <person name="Gibbs R."/>
        </authorList>
    </citation>
    <scope>NUCLEOTIDE SEQUENCE</scope>
    <source>
        <strain evidence="11">Brora</strain>
    </source>
</reference>
<accession>T1J6L3</accession>
<evidence type="ECO:0000256" key="3">
    <source>
        <dbReference type="ARBA" id="ARBA00022617"/>
    </source>
</evidence>
<dbReference type="CDD" id="cd11054">
    <property type="entry name" value="CYP24A1-like"/>
    <property type="match status" value="1"/>
</dbReference>
<dbReference type="FunFam" id="1.10.630.10:FF:000006">
    <property type="entry name" value="Cytochrome P450 302a1, mitochondrial"/>
    <property type="match status" value="1"/>
</dbReference>
<evidence type="ECO:0000256" key="8">
    <source>
        <dbReference type="PIRSR" id="PIRSR602401-1"/>
    </source>
</evidence>
<evidence type="ECO:0000256" key="4">
    <source>
        <dbReference type="ARBA" id="ARBA00022723"/>
    </source>
</evidence>
<dbReference type="GO" id="GO:0004497">
    <property type="term" value="F:monooxygenase activity"/>
    <property type="evidence" value="ECO:0007669"/>
    <property type="project" value="UniProtKB-KW"/>
</dbReference>
<keyword evidence="3 8" id="KW-0349">Heme</keyword>
<keyword evidence="5" id="KW-0560">Oxidoreductase</keyword>
<sequence>MILMSIECSFPRIPVTLLLFFHLGTTKLSLFTITKTHVLTCDVECIAEKHHLESAQQTEGNSSHGHSSPECDVGDCFNQIKYLSMCSSISSEESMSKQKSTYFATQANVEKKTPVKPFSAIPGPRPMPIIGNVWNYLPGIGTYNGNDVNTFTKINEEYGDMVKLHMPKFNVVFLFSPQLIREVFMKEGKIPRRPGLDALEKHRTSKPEVYSNTGLLLEQGEVWKDLRSKVQKHMLRINAVQAYAEQMSRVTNDFTARIKRHRRTNMEVDDFINEIMKWGLESVGVVTLSRRLGCLADSLTKDSEPQKLIDSVLASFRALHNLENSLFGLWKIIPTPNYRSLVKAQTYFETVITKYLKNAVENLKDDSNSDTNNILNAILLESNNDLKKVTSIMMDTFLAGVDTTSVTASFLLYELSINPDKQEKVYQEVCKIIPDKNAMITGEQLDKLEYLNACIKESMRMHPVTVGTARILDHDIELNGYLIPAKTQLAQVWVTYNKSEKHFANSDKFLPERWLKSEVGRENLPNQFAYVPFGYGSRMCVGFRIAEQEIRILVSKVCGGFIDDNHEYEETEELYIQPNLFIRKFNQPRFKNFTRVGLNISIPVFKKYNQLYAIKFSIPGQDPPFRNCQVIRLKQTPKNAAIIWNDQFWFRNSDTKRNFSVKVIGLPSRKQQTFHGEVPPEKDLGYTGDESNWTPVIFMQTTNDKIIITFSSVNLISEYTVELIRGKKVEQKEIVFSTGPVQKVYFTDLFEGDYVINVKKCIVIINFYNRHCFDITSSYHIIVFLIFSKHTIQPKILRKVLILQSYDCKIHEEFIFALVKALRECHFDVLIDKYRDVETSYDILHWIPEAVKQSHLVLIIWSQGALNKDNDDIKQQDPGNTVSANWNFALRQVEKKLHDFDFEVANVFWDKKINRNDIKPAFIGFQDIFLTNKLVKDWKSLLSFLYCKDFLWKRKICKFYKQDLSSFDDEGKALLEAYDNLKSYK</sequence>
<feature type="domain" description="SEFIR" evidence="9">
    <location>
        <begin position="798"/>
        <end position="885"/>
    </location>
</feature>
<feature type="binding site" description="axial binding residue" evidence="8">
    <location>
        <position position="540"/>
    </location>
    <ligand>
        <name>heme</name>
        <dbReference type="ChEBI" id="CHEBI:30413"/>
    </ligand>
    <ligandPart>
        <name>Fe</name>
        <dbReference type="ChEBI" id="CHEBI:18248"/>
    </ligandPart>
</feature>
<dbReference type="PROSITE" id="PS00086">
    <property type="entry name" value="CYTOCHROME_P450"/>
    <property type="match status" value="1"/>
</dbReference>
<proteinExistence type="inferred from homology"/>
<dbReference type="Proteomes" id="UP000014500">
    <property type="component" value="Unassembled WGS sequence"/>
</dbReference>
<evidence type="ECO:0000256" key="1">
    <source>
        <dbReference type="ARBA" id="ARBA00001971"/>
    </source>
</evidence>
<dbReference type="PANTHER" id="PTHR24279:SF120">
    <property type="entry name" value="CYTOCHROME P450"/>
    <property type="match status" value="1"/>
</dbReference>
<evidence type="ECO:0000313" key="11">
    <source>
        <dbReference type="Proteomes" id="UP000014500"/>
    </source>
</evidence>
<evidence type="ECO:0000256" key="6">
    <source>
        <dbReference type="ARBA" id="ARBA00023004"/>
    </source>
</evidence>
<dbReference type="GO" id="GO:0016705">
    <property type="term" value="F:oxidoreductase activity, acting on paired donors, with incorporation or reduction of molecular oxygen"/>
    <property type="evidence" value="ECO:0007669"/>
    <property type="project" value="InterPro"/>
</dbReference>
<evidence type="ECO:0000256" key="2">
    <source>
        <dbReference type="ARBA" id="ARBA00010617"/>
    </source>
</evidence>
<keyword evidence="11" id="KW-1185">Reference proteome</keyword>
<dbReference type="EMBL" id="JH431878">
    <property type="status" value="NOT_ANNOTATED_CDS"/>
    <property type="molecule type" value="Genomic_DNA"/>
</dbReference>
<dbReference type="EnsemblMetazoa" id="SMAR009285-RA">
    <property type="protein sequence ID" value="SMAR009285-PA"/>
    <property type="gene ID" value="SMAR009285"/>
</dbReference>
<evidence type="ECO:0000313" key="10">
    <source>
        <dbReference type="EnsemblMetazoa" id="SMAR009285-PA"/>
    </source>
</evidence>
<dbReference type="InterPro" id="IPR017972">
    <property type="entry name" value="Cyt_P450_CS"/>
</dbReference>
<dbReference type="SUPFAM" id="SSF48264">
    <property type="entry name" value="Cytochrome P450"/>
    <property type="match status" value="1"/>
</dbReference>